<proteinExistence type="predicted"/>
<organism evidence="2 3">
    <name type="scientific">Halopseudomonas pertucinogena</name>
    <dbReference type="NCBI Taxonomy" id="86175"/>
    <lineage>
        <taxon>Bacteria</taxon>
        <taxon>Pseudomonadati</taxon>
        <taxon>Pseudomonadota</taxon>
        <taxon>Gammaproteobacteria</taxon>
        <taxon>Pseudomonadales</taxon>
        <taxon>Pseudomonadaceae</taxon>
        <taxon>Halopseudomonas</taxon>
    </lineage>
</organism>
<keyword evidence="3" id="KW-1185">Reference proteome</keyword>
<reference evidence="3" key="1">
    <citation type="journal article" date="2019" name="Int. J. Syst. Evol. Microbiol.">
        <title>The Global Catalogue of Microorganisms (GCM) 10K type strain sequencing project: providing services to taxonomists for standard genome sequencing and annotation.</title>
        <authorList>
            <consortium name="The Broad Institute Genomics Platform"/>
            <consortium name="The Broad Institute Genome Sequencing Center for Infectious Disease"/>
            <person name="Wu L."/>
            <person name="Ma J."/>
        </authorList>
    </citation>
    <scope>NUCLEOTIDE SEQUENCE [LARGE SCALE GENOMIC DNA]</scope>
    <source>
        <strain evidence="3">JCM 11590</strain>
    </source>
</reference>
<feature type="signal peptide" evidence="1">
    <location>
        <begin position="1"/>
        <end position="20"/>
    </location>
</feature>
<dbReference type="EMBL" id="BMNN01000001">
    <property type="protein sequence ID" value="GGI95416.1"/>
    <property type="molecule type" value="Genomic_DNA"/>
</dbReference>
<gene>
    <name evidence="2" type="ORF">GCM10009083_09950</name>
</gene>
<feature type="chain" id="PRO_5046536251" evidence="1">
    <location>
        <begin position="21"/>
        <end position="245"/>
    </location>
</feature>
<comment type="caution">
    <text evidence="2">The sequence shown here is derived from an EMBL/GenBank/DDBJ whole genome shotgun (WGS) entry which is preliminary data.</text>
</comment>
<evidence type="ECO:0000256" key="1">
    <source>
        <dbReference type="SAM" id="SignalP"/>
    </source>
</evidence>
<accession>A0ABQ2CPJ2</accession>
<name>A0ABQ2CPJ2_9GAMM</name>
<dbReference type="Proteomes" id="UP000633263">
    <property type="component" value="Unassembled WGS sequence"/>
</dbReference>
<sequence length="245" mass="25341">MKTLICLMALLVVCSLPAHGANPFRAAELSDMELSKLRGRYVMPDRIIHFGVTMSSVWENGAGQTVGAAVTFNVNGRAEPSLHVTDLSSQLSGTEGTVSPGTGTLVGGAGLTDVRGISQSVRSAGDFNNGLNNLEIVVSRGGEADVPAGGSTPWAGSTGFANEVGRVLIDRQGGGLKVMLDAGTQGSAMQQIGTGKVVQQASFTGDLNSVRNLVTLSVGLKELPLGQDFANCTLEQLRALRPVGF</sequence>
<evidence type="ECO:0000313" key="3">
    <source>
        <dbReference type="Proteomes" id="UP000633263"/>
    </source>
</evidence>
<keyword evidence="1" id="KW-0732">Signal</keyword>
<protein>
    <submittedName>
        <fullName evidence="2">Uncharacterized protein</fullName>
    </submittedName>
</protein>
<evidence type="ECO:0000313" key="2">
    <source>
        <dbReference type="EMBL" id="GGI95416.1"/>
    </source>
</evidence>
<dbReference type="RefSeq" id="WP_188635447.1">
    <property type="nucleotide sequence ID" value="NZ_BMNN01000001.1"/>
</dbReference>